<name>A0A1I3JKV1_9PSEU</name>
<organism evidence="5 6">
    <name type="scientific">Amycolatopsis sacchari</name>
    <dbReference type="NCBI Taxonomy" id="115433"/>
    <lineage>
        <taxon>Bacteria</taxon>
        <taxon>Bacillati</taxon>
        <taxon>Actinomycetota</taxon>
        <taxon>Actinomycetes</taxon>
        <taxon>Pseudonocardiales</taxon>
        <taxon>Pseudonocardiaceae</taxon>
        <taxon>Amycolatopsis</taxon>
    </lineage>
</organism>
<evidence type="ECO:0000256" key="3">
    <source>
        <dbReference type="RuleBase" id="RU361235"/>
    </source>
</evidence>
<evidence type="ECO:0000313" key="5">
    <source>
        <dbReference type="EMBL" id="SFI60495.1"/>
    </source>
</evidence>
<reference evidence="5 6" key="1">
    <citation type="submission" date="2016-10" db="EMBL/GenBank/DDBJ databases">
        <authorList>
            <person name="de Groot N.N."/>
        </authorList>
    </citation>
    <scope>NUCLEOTIDE SEQUENCE [LARGE SCALE GENOMIC DNA]</scope>
    <source>
        <strain evidence="5 6">DSM 44468</strain>
    </source>
</reference>
<dbReference type="Gene3D" id="3.40.50.1820">
    <property type="entry name" value="alpha/beta hydrolase"/>
    <property type="match status" value="1"/>
</dbReference>
<dbReference type="InterPro" id="IPR029058">
    <property type="entry name" value="AB_hydrolase_fold"/>
</dbReference>
<feature type="domain" description="Carboxylesterase type B" evidence="4">
    <location>
        <begin position="2"/>
        <end position="445"/>
    </location>
</feature>
<dbReference type="STRING" id="115433.SAMN05421835_101167"/>
<evidence type="ECO:0000256" key="2">
    <source>
        <dbReference type="ARBA" id="ARBA00022801"/>
    </source>
</evidence>
<dbReference type="Proteomes" id="UP000199025">
    <property type="component" value="Unassembled WGS sequence"/>
</dbReference>
<dbReference type="GO" id="GO:0016787">
    <property type="term" value="F:hydrolase activity"/>
    <property type="evidence" value="ECO:0007669"/>
    <property type="project" value="UniProtKB-KW"/>
</dbReference>
<dbReference type="InterPro" id="IPR050309">
    <property type="entry name" value="Type-B_Carboxylest/Lipase"/>
</dbReference>
<comment type="similarity">
    <text evidence="1 3">Belongs to the type-B carboxylesterase/lipase family.</text>
</comment>
<dbReference type="PANTHER" id="PTHR11559">
    <property type="entry name" value="CARBOXYLESTERASE"/>
    <property type="match status" value="1"/>
</dbReference>
<dbReference type="Pfam" id="PF00135">
    <property type="entry name" value="COesterase"/>
    <property type="match status" value="1"/>
</dbReference>
<protein>
    <recommendedName>
        <fullName evidence="3">Carboxylic ester hydrolase</fullName>
        <ecNumber evidence="3">3.1.1.-</ecNumber>
    </recommendedName>
</protein>
<keyword evidence="6" id="KW-1185">Reference proteome</keyword>
<evidence type="ECO:0000259" key="4">
    <source>
        <dbReference type="Pfam" id="PF00135"/>
    </source>
</evidence>
<dbReference type="InterPro" id="IPR019826">
    <property type="entry name" value="Carboxylesterase_B_AS"/>
</dbReference>
<accession>A0A1I3JKV1</accession>
<dbReference type="RefSeq" id="WP_091504277.1">
    <property type="nucleotide sequence ID" value="NZ_FORP01000001.1"/>
</dbReference>
<gene>
    <name evidence="5" type="ORF">SAMN05421835_101167</name>
</gene>
<dbReference type="EC" id="3.1.1.-" evidence="3"/>
<dbReference type="EMBL" id="FORP01000001">
    <property type="protein sequence ID" value="SFI60495.1"/>
    <property type="molecule type" value="Genomic_DNA"/>
</dbReference>
<dbReference type="InterPro" id="IPR002018">
    <property type="entry name" value="CarbesteraseB"/>
</dbReference>
<dbReference type="SUPFAM" id="SSF53474">
    <property type="entry name" value="alpha/beta-Hydrolases"/>
    <property type="match status" value="1"/>
</dbReference>
<sequence length="481" mass="50950">MIVRTASGLVEGRLLDGAAVFLGIPYAQDPGAGFDPPRAPAPWDGVFPATAPGASAPHAPVAQELFPDPVVVGGNPLNLNVYAPADRGARVPVVVWLHGGGFFTGSNASPWYTGETFARDGVVLVVPNYRLAAEGFMILDDGVANRALLDLTAALRWVRDNIEAFGGDPDRVTVAGQSSGATAALALSGVPAARGLFHRLAVMSAGTPLLASLDRMRALSTEFAAQLGVPPTRAALARVPLERRLELETAWLPEEVQAPPAAVDDRARRTGKPAFRWQPTHDGEVVTTAPGEALAVPGALDALLIGVTAEEWNFMLGEVTPAPSTEACEEGFANLGLTPRDLRHYLRALRTGNPGHALAQALTDRTFRTPARDLAEVAAAAGIPVYAYQFGWQAPGLGAAHCTDLPFFFDHLQAPGVARLLGPDAPPHLAAAMHDAFVRFARDGDAGWSAYDSAARRAMVFDDRMREVPDALSLMPRELRE</sequence>
<evidence type="ECO:0000313" key="6">
    <source>
        <dbReference type="Proteomes" id="UP000199025"/>
    </source>
</evidence>
<proteinExistence type="inferred from homology"/>
<evidence type="ECO:0000256" key="1">
    <source>
        <dbReference type="ARBA" id="ARBA00005964"/>
    </source>
</evidence>
<keyword evidence="2 3" id="KW-0378">Hydrolase</keyword>
<dbReference type="PROSITE" id="PS00122">
    <property type="entry name" value="CARBOXYLESTERASE_B_1"/>
    <property type="match status" value="1"/>
</dbReference>
<dbReference type="AlphaFoldDB" id="A0A1I3JKV1"/>